<dbReference type="OrthoDB" id="2536347at2759"/>
<feature type="transmembrane region" description="Helical" evidence="1">
    <location>
        <begin position="57"/>
        <end position="79"/>
    </location>
</feature>
<proteinExistence type="predicted"/>
<feature type="domain" description="DUF6534" evidence="2">
    <location>
        <begin position="176"/>
        <end position="261"/>
    </location>
</feature>
<feature type="transmembrane region" description="Helical" evidence="1">
    <location>
        <begin position="20"/>
        <end position="45"/>
    </location>
</feature>
<evidence type="ECO:0000259" key="2">
    <source>
        <dbReference type="Pfam" id="PF20152"/>
    </source>
</evidence>
<evidence type="ECO:0000313" key="3">
    <source>
        <dbReference type="EMBL" id="KAF9528218.1"/>
    </source>
</evidence>
<feature type="transmembrane region" description="Helical" evidence="1">
    <location>
        <begin position="211"/>
        <end position="232"/>
    </location>
</feature>
<keyword evidence="1" id="KW-0812">Transmembrane</keyword>
<evidence type="ECO:0000313" key="4">
    <source>
        <dbReference type="Proteomes" id="UP000807306"/>
    </source>
</evidence>
<dbReference type="PANTHER" id="PTHR40465:SF1">
    <property type="entry name" value="DUF6534 DOMAIN-CONTAINING PROTEIN"/>
    <property type="match status" value="1"/>
</dbReference>
<dbReference type="AlphaFoldDB" id="A0A9P6EEU2"/>
<keyword evidence="4" id="KW-1185">Reference proteome</keyword>
<comment type="caution">
    <text evidence="3">The sequence shown here is derived from an EMBL/GenBank/DDBJ whole genome shotgun (WGS) entry which is preliminary data.</text>
</comment>
<dbReference type="InterPro" id="IPR045339">
    <property type="entry name" value="DUF6534"/>
</dbReference>
<feature type="transmembrane region" description="Helical" evidence="1">
    <location>
        <begin position="91"/>
        <end position="114"/>
    </location>
</feature>
<protein>
    <recommendedName>
        <fullName evidence="2">DUF6534 domain-containing protein</fullName>
    </recommendedName>
</protein>
<accession>A0A9P6EEU2</accession>
<gene>
    <name evidence="3" type="ORF">CPB83DRAFT_854657</name>
</gene>
<keyword evidence="1" id="KW-1133">Transmembrane helix</keyword>
<dbReference type="Proteomes" id="UP000807306">
    <property type="component" value="Unassembled WGS sequence"/>
</dbReference>
<reference evidence="3" key="1">
    <citation type="submission" date="2020-11" db="EMBL/GenBank/DDBJ databases">
        <authorList>
            <consortium name="DOE Joint Genome Institute"/>
            <person name="Ahrendt S."/>
            <person name="Riley R."/>
            <person name="Andreopoulos W."/>
            <person name="Labutti K."/>
            <person name="Pangilinan J."/>
            <person name="Ruiz-Duenas F.J."/>
            <person name="Barrasa J.M."/>
            <person name="Sanchez-Garcia M."/>
            <person name="Camarero S."/>
            <person name="Miyauchi S."/>
            <person name="Serrano A."/>
            <person name="Linde D."/>
            <person name="Babiker R."/>
            <person name="Drula E."/>
            <person name="Ayuso-Fernandez I."/>
            <person name="Pacheco R."/>
            <person name="Padilla G."/>
            <person name="Ferreira P."/>
            <person name="Barriuso J."/>
            <person name="Kellner H."/>
            <person name="Castanera R."/>
            <person name="Alfaro M."/>
            <person name="Ramirez L."/>
            <person name="Pisabarro A.G."/>
            <person name="Kuo A."/>
            <person name="Tritt A."/>
            <person name="Lipzen A."/>
            <person name="He G."/>
            <person name="Yan M."/>
            <person name="Ng V."/>
            <person name="Cullen D."/>
            <person name="Martin F."/>
            <person name="Rosso M.-N."/>
            <person name="Henrissat B."/>
            <person name="Hibbett D."/>
            <person name="Martinez A.T."/>
            <person name="Grigoriev I.V."/>
        </authorList>
    </citation>
    <scope>NUCLEOTIDE SEQUENCE</scope>
    <source>
        <strain evidence="3">CBS 506.95</strain>
    </source>
</reference>
<sequence>MSTTLPTGGTVNIAAIAGPPLLACTLNAGLMGVLSVQTFIYYLAFPEDPWYTKTVAYTVYFIELAQMILVIISAFTMFADNFHNDSIFDEIGILWLVPPLTAIVTFIVQCYYGFRIRVVSRSFKVAGVIFVLSIIQLAGGLVVGHYAKREGKYSLLNTPRMLVVQGVSTGIWNLGSTVCDLIIAVYMIYYLSRIDTRMRQTKAVLRKIIRLTIETGALTTVIALVTFGLAMIPGNPMYYLVPMGIIGKVYANSLMVLINSRGDFHGFDTDTDDVGSCITPIDFVQEHTTMSQNFNTATILALQTTMGPRSISECSETGNSSPITEEDKEKTAAHFRGIKNNLQPSINT</sequence>
<feature type="transmembrane region" description="Helical" evidence="1">
    <location>
        <begin position="126"/>
        <end position="147"/>
    </location>
</feature>
<dbReference type="Pfam" id="PF20152">
    <property type="entry name" value="DUF6534"/>
    <property type="match status" value="1"/>
</dbReference>
<feature type="transmembrane region" description="Helical" evidence="1">
    <location>
        <begin position="238"/>
        <end position="258"/>
    </location>
</feature>
<organism evidence="3 4">
    <name type="scientific">Crepidotus variabilis</name>
    <dbReference type="NCBI Taxonomy" id="179855"/>
    <lineage>
        <taxon>Eukaryota</taxon>
        <taxon>Fungi</taxon>
        <taxon>Dikarya</taxon>
        <taxon>Basidiomycota</taxon>
        <taxon>Agaricomycotina</taxon>
        <taxon>Agaricomycetes</taxon>
        <taxon>Agaricomycetidae</taxon>
        <taxon>Agaricales</taxon>
        <taxon>Agaricineae</taxon>
        <taxon>Crepidotaceae</taxon>
        <taxon>Crepidotus</taxon>
    </lineage>
</organism>
<keyword evidence="1" id="KW-0472">Membrane</keyword>
<dbReference type="EMBL" id="MU157854">
    <property type="protein sequence ID" value="KAF9528218.1"/>
    <property type="molecule type" value="Genomic_DNA"/>
</dbReference>
<evidence type="ECO:0000256" key="1">
    <source>
        <dbReference type="SAM" id="Phobius"/>
    </source>
</evidence>
<feature type="transmembrane region" description="Helical" evidence="1">
    <location>
        <begin position="167"/>
        <end position="191"/>
    </location>
</feature>
<name>A0A9P6EEU2_9AGAR</name>
<dbReference type="PANTHER" id="PTHR40465">
    <property type="entry name" value="CHROMOSOME 1, WHOLE GENOME SHOTGUN SEQUENCE"/>
    <property type="match status" value="1"/>
</dbReference>